<protein>
    <submittedName>
        <fullName evidence="5">HIRAN domain-containing protein</fullName>
    </submittedName>
</protein>
<comment type="caution">
    <text evidence="5">The sequence shown here is derived from an EMBL/GenBank/DDBJ whole genome shotgun (WGS) entry which is preliminary data.</text>
</comment>
<dbReference type="Proteomes" id="UP001589858">
    <property type="component" value="Unassembled WGS sequence"/>
</dbReference>
<name>A0ABV6SFW0_9SPHN</name>
<evidence type="ECO:0000256" key="2">
    <source>
        <dbReference type="ARBA" id="ARBA00022801"/>
    </source>
</evidence>
<keyword evidence="1" id="KW-0479">Metal-binding</keyword>
<feature type="domain" description="HIRAN" evidence="4">
    <location>
        <begin position="30"/>
        <end position="73"/>
    </location>
</feature>
<evidence type="ECO:0000313" key="6">
    <source>
        <dbReference type="Proteomes" id="UP001589858"/>
    </source>
</evidence>
<dbReference type="RefSeq" id="WP_267224180.1">
    <property type="nucleotide sequence ID" value="NZ_JAPCWC010000032.1"/>
</dbReference>
<feature type="region of interest" description="Disordered" evidence="3">
    <location>
        <begin position="113"/>
        <end position="137"/>
    </location>
</feature>
<dbReference type="Pfam" id="PF08797">
    <property type="entry name" value="HIRAN"/>
    <property type="match status" value="1"/>
</dbReference>
<reference evidence="5 6" key="1">
    <citation type="submission" date="2024-09" db="EMBL/GenBank/DDBJ databases">
        <authorList>
            <person name="Sun Q."/>
            <person name="Mori K."/>
        </authorList>
    </citation>
    <scope>NUCLEOTIDE SEQUENCE [LARGE SCALE GENOMIC DNA]</scope>
    <source>
        <strain evidence="5 6">CICC 11035S</strain>
    </source>
</reference>
<keyword evidence="6" id="KW-1185">Reference proteome</keyword>
<dbReference type="EMBL" id="JBHLTM010000088">
    <property type="protein sequence ID" value="MFC0687597.1"/>
    <property type="molecule type" value="Genomic_DNA"/>
</dbReference>
<evidence type="ECO:0000256" key="1">
    <source>
        <dbReference type="ARBA" id="ARBA00022723"/>
    </source>
</evidence>
<evidence type="ECO:0000313" key="5">
    <source>
        <dbReference type="EMBL" id="MFC0687597.1"/>
    </source>
</evidence>
<gene>
    <name evidence="5" type="ORF">ACFFF8_23690</name>
</gene>
<keyword evidence="2" id="KW-0378">Hydrolase</keyword>
<evidence type="ECO:0000256" key="3">
    <source>
        <dbReference type="SAM" id="MobiDB-lite"/>
    </source>
</evidence>
<feature type="compositionally biased region" description="Acidic residues" evidence="3">
    <location>
        <begin position="114"/>
        <end position="137"/>
    </location>
</feature>
<organism evidence="5 6">
    <name type="scientific">Novosphingobium clariflavum</name>
    <dbReference type="NCBI Taxonomy" id="2029884"/>
    <lineage>
        <taxon>Bacteria</taxon>
        <taxon>Pseudomonadati</taxon>
        <taxon>Pseudomonadota</taxon>
        <taxon>Alphaproteobacteria</taxon>
        <taxon>Sphingomonadales</taxon>
        <taxon>Sphingomonadaceae</taxon>
        <taxon>Novosphingobium</taxon>
    </lineage>
</organism>
<sequence>MTSIPEMSFAVVGVAHPNADGSNRQFEILLCHPGEPLTLVPERQNPHDPHAVAVYSCRDVQLGYISADRARQFGAQFSGDLVRAVFQRRAAFGAWVRVSFDGREPHLTGAMLAEDGESGDAPIDDDPPFYPDEIWED</sequence>
<dbReference type="InterPro" id="IPR014905">
    <property type="entry name" value="HIRAN"/>
</dbReference>
<dbReference type="Gene3D" id="3.30.70.2330">
    <property type="match status" value="1"/>
</dbReference>
<proteinExistence type="predicted"/>
<evidence type="ECO:0000259" key="4">
    <source>
        <dbReference type="Pfam" id="PF08797"/>
    </source>
</evidence>
<accession>A0ABV6SFW0</accession>